<evidence type="ECO:0000256" key="5">
    <source>
        <dbReference type="ARBA" id="ARBA00023242"/>
    </source>
</evidence>
<evidence type="ECO:0000256" key="6">
    <source>
        <dbReference type="SAM" id="Coils"/>
    </source>
</evidence>
<name>A0ABQ5DIW8_9ASTR</name>
<evidence type="ECO:0000313" key="10">
    <source>
        <dbReference type="Proteomes" id="UP001151760"/>
    </source>
</evidence>
<accession>A0ABQ5DIW8</accession>
<keyword evidence="10" id="KW-1185">Reference proteome</keyword>
<keyword evidence="6" id="KW-0175">Coiled coil</keyword>
<evidence type="ECO:0000256" key="4">
    <source>
        <dbReference type="ARBA" id="ARBA00023163"/>
    </source>
</evidence>
<dbReference type="InterPro" id="IPR002100">
    <property type="entry name" value="TF_MADSbox"/>
</dbReference>
<dbReference type="CDD" id="cd00265">
    <property type="entry name" value="MADS_MEF2_like"/>
    <property type="match status" value="1"/>
</dbReference>
<dbReference type="Gene3D" id="3.40.1810.10">
    <property type="entry name" value="Transcription factor, MADS-box"/>
    <property type="match status" value="1"/>
</dbReference>
<reference evidence="9" key="1">
    <citation type="journal article" date="2022" name="Int. J. Mol. Sci.">
        <title>Draft Genome of Tanacetum Coccineum: Genomic Comparison of Closely Related Tanacetum-Family Plants.</title>
        <authorList>
            <person name="Yamashiro T."/>
            <person name="Shiraishi A."/>
            <person name="Nakayama K."/>
            <person name="Satake H."/>
        </authorList>
    </citation>
    <scope>NUCLEOTIDE SEQUENCE</scope>
</reference>
<dbReference type="EMBL" id="BQNB010015365">
    <property type="protein sequence ID" value="GJT39176.1"/>
    <property type="molecule type" value="Genomic_DNA"/>
</dbReference>
<keyword evidence="5" id="KW-0539">Nucleus</keyword>
<evidence type="ECO:0000259" key="8">
    <source>
        <dbReference type="PROSITE" id="PS50066"/>
    </source>
</evidence>
<feature type="coiled-coil region" evidence="6">
    <location>
        <begin position="91"/>
        <end position="118"/>
    </location>
</feature>
<dbReference type="Proteomes" id="UP001151760">
    <property type="component" value="Unassembled WGS sequence"/>
</dbReference>
<dbReference type="InterPro" id="IPR006912">
    <property type="entry name" value="Harbinger_derived_prot"/>
</dbReference>
<evidence type="ECO:0000313" key="9">
    <source>
        <dbReference type="EMBL" id="GJT39176.1"/>
    </source>
</evidence>
<dbReference type="InterPro" id="IPR033896">
    <property type="entry name" value="MEF2-like_N"/>
</dbReference>
<dbReference type="InterPro" id="IPR036879">
    <property type="entry name" value="TF_MADSbox_sf"/>
</dbReference>
<dbReference type="Pfam" id="PF04827">
    <property type="entry name" value="Plant_tran"/>
    <property type="match status" value="1"/>
</dbReference>
<comment type="subcellular location">
    <subcellularLocation>
        <location evidence="1">Nucleus</location>
    </subcellularLocation>
</comment>
<dbReference type="SMART" id="SM00432">
    <property type="entry name" value="MADS"/>
    <property type="match status" value="1"/>
</dbReference>
<dbReference type="PRINTS" id="PR00404">
    <property type="entry name" value="MADSDOMAIN"/>
</dbReference>
<sequence>MARTSIDLRYIEDVQKRRACFSKRRQGLMKKAHELSVLCDADIGLIVFSDSHKLYEFASSDMTHIMMRYRAATHAPPLPPLEAQPDMSRCLEEKEAEIRSLKKKVMLLESEKDDEQGLSRLDNPKMEFRSAITRRPSKLSIMEIFGPEYLRRPTITDIEKLYAFHEEKHEFSEMLRSLDCTDWEWFGYPQAYKGQYVRRDHCPNPFILLEPQSQPPNLSRVTGTGHAVSRKPRVPGDGTHMAGQGAMDKEVVAVDGMVAEEQGGFEKKKSCWPWRICVDIEGNCYNRLV</sequence>
<dbReference type="PANTHER" id="PTHR48019">
    <property type="entry name" value="SERUM RESPONSE FACTOR HOMOLOG"/>
    <property type="match status" value="1"/>
</dbReference>
<organism evidence="9 10">
    <name type="scientific">Tanacetum coccineum</name>
    <dbReference type="NCBI Taxonomy" id="301880"/>
    <lineage>
        <taxon>Eukaryota</taxon>
        <taxon>Viridiplantae</taxon>
        <taxon>Streptophyta</taxon>
        <taxon>Embryophyta</taxon>
        <taxon>Tracheophyta</taxon>
        <taxon>Spermatophyta</taxon>
        <taxon>Magnoliopsida</taxon>
        <taxon>eudicotyledons</taxon>
        <taxon>Gunneridae</taxon>
        <taxon>Pentapetalae</taxon>
        <taxon>asterids</taxon>
        <taxon>campanulids</taxon>
        <taxon>Asterales</taxon>
        <taxon>Asteraceae</taxon>
        <taxon>Asteroideae</taxon>
        <taxon>Anthemideae</taxon>
        <taxon>Anthemidinae</taxon>
        <taxon>Tanacetum</taxon>
    </lineage>
</organism>
<dbReference type="Pfam" id="PF00319">
    <property type="entry name" value="SRF-TF"/>
    <property type="match status" value="1"/>
</dbReference>
<feature type="compositionally biased region" description="Polar residues" evidence="7">
    <location>
        <begin position="213"/>
        <end position="222"/>
    </location>
</feature>
<dbReference type="SUPFAM" id="SSF55455">
    <property type="entry name" value="SRF-like"/>
    <property type="match status" value="1"/>
</dbReference>
<feature type="domain" description="MADS-box" evidence="8">
    <location>
        <begin position="1"/>
        <end position="61"/>
    </location>
</feature>
<dbReference type="InterPro" id="IPR050142">
    <property type="entry name" value="MADS-box/MEF2_TF"/>
</dbReference>
<reference evidence="9" key="2">
    <citation type="submission" date="2022-01" db="EMBL/GenBank/DDBJ databases">
        <authorList>
            <person name="Yamashiro T."/>
            <person name="Shiraishi A."/>
            <person name="Satake H."/>
            <person name="Nakayama K."/>
        </authorList>
    </citation>
    <scope>NUCLEOTIDE SEQUENCE</scope>
</reference>
<proteinExistence type="predicted"/>
<keyword evidence="3" id="KW-0238">DNA-binding</keyword>
<keyword evidence="2" id="KW-0805">Transcription regulation</keyword>
<gene>
    <name evidence="9" type="ORF">Tco_0939041</name>
</gene>
<evidence type="ECO:0000256" key="2">
    <source>
        <dbReference type="ARBA" id="ARBA00023015"/>
    </source>
</evidence>
<protein>
    <submittedName>
        <fullName evidence="9">MADS-box transcription factor 25-like protein isoform X1</fullName>
    </submittedName>
</protein>
<feature type="region of interest" description="Disordered" evidence="7">
    <location>
        <begin position="213"/>
        <end position="243"/>
    </location>
</feature>
<comment type="caution">
    <text evidence="9">The sequence shown here is derived from an EMBL/GenBank/DDBJ whole genome shotgun (WGS) entry which is preliminary data.</text>
</comment>
<keyword evidence="4" id="KW-0804">Transcription</keyword>
<evidence type="ECO:0000256" key="3">
    <source>
        <dbReference type="ARBA" id="ARBA00023125"/>
    </source>
</evidence>
<dbReference type="PROSITE" id="PS50066">
    <property type="entry name" value="MADS_BOX_2"/>
    <property type="match status" value="1"/>
</dbReference>
<evidence type="ECO:0000256" key="7">
    <source>
        <dbReference type="SAM" id="MobiDB-lite"/>
    </source>
</evidence>
<evidence type="ECO:0000256" key="1">
    <source>
        <dbReference type="ARBA" id="ARBA00004123"/>
    </source>
</evidence>